<keyword evidence="2" id="KW-1133">Transmembrane helix</keyword>
<proteinExistence type="predicted"/>
<keyword evidence="2" id="KW-0812">Transmembrane</keyword>
<dbReference type="OrthoDB" id="9842841at2"/>
<feature type="transmembrane region" description="Helical" evidence="2">
    <location>
        <begin position="7"/>
        <end position="27"/>
    </location>
</feature>
<feature type="region of interest" description="Disordered" evidence="1">
    <location>
        <begin position="92"/>
        <end position="130"/>
    </location>
</feature>
<dbReference type="RefSeq" id="WP_139131457.1">
    <property type="nucleotide sequence ID" value="NZ_FMDN01000004.1"/>
</dbReference>
<evidence type="ECO:0000313" key="3">
    <source>
        <dbReference type="EMBL" id="SCG45420.1"/>
    </source>
</evidence>
<feature type="compositionally biased region" description="Basic and acidic residues" evidence="1">
    <location>
        <begin position="96"/>
        <end position="121"/>
    </location>
</feature>
<protein>
    <submittedName>
        <fullName evidence="3">Uncharacterized protein</fullName>
    </submittedName>
</protein>
<accession>A0A1C5HHE1</accession>
<organism evidence="3 4">
    <name type="scientific">Micromonospora halophytica</name>
    <dbReference type="NCBI Taxonomy" id="47864"/>
    <lineage>
        <taxon>Bacteria</taxon>
        <taxon>Bacillati</taxon>
        <taxon>Actinomycetota</taxon>
        <taxon>Actinomycetes</taxon>
        <taxon>Micromonosporales</taxon>
        <taxon>Micromonosporaceae</taxon>
        <taxon>Micromonospora</taxon>
    </lineage>
</organism>
<dbReference type="EMBL" id="FMDN01000004">
    <property type="protein sequence ID" value="SCG45420.1"/>
    <property type="molecule type" value="Genomic_DNA"/>
</dbReference>
<name>A0A1C5HHE1_9ACTN</name>
<gene>
    <name evidence="3" type="ORF">GA0070560_104193</name>
</gene>
<evidence type="ECO:0000313" key="4">
    <source>
        <dbReference type="Proteomes" id="UP000199408"/>
    </source>
</evidence>
<evidence type="ECO:0000256" key="1">
    <source>
        <dbReference type="SAM" id="MobiDB-lite"/>
    </source>
</evidence>
<keyword evidence="2" id="KW-0472">Membrane</keyword>
<evidence type="ECO:0000256" key="2">
    <source>
        <dbReference type="SAM" id="Phobius"/>
    </source>
</evidence>
<dbReference type="Proteomes" id="UP000199408">
    <property type="component" value="Unassembled WGS sequence"/>
</dbReference>
<sequence>MTTSDRRLIAGGALAVVAAVAVGGWWLSRPELPTDWSGRDRFCAEAETFALTNQAALTGEQRSAAMAALIRVAPRELTPDLQRLAGSIAADPAQAGHDHGPVTPEAGHDHDAAGDGHDHDAAGNVSGAPADAPEVVAASGRRAGEFIERACGINLPNVRT</sequence>
<reference evidence="4" key="1">
    <citation type="submission" date="2016-06" db="EMBL/GenBank/DDBJ databases">
        <authorList>
            <person name="Varghese N."/>
        </authorList>
    </citation>
    <scope>NUCLEOTIDE SEQUENCE [LARGE SCALE GENOMIC DNA]</scope>
    <source>
        <strain evidence="4">DSM 43171</strain>
    </source>
</reference>
<dbReference type="AlphaFoldDB" id="A0A1C5HHE1"/>
<dbReference type="STRING" id="47864.GA0070560_104193"/>
<keyword evidence="4" id="KW-1185">Reference proteome</keyword>